<dbReference type="RefSeq" id="WP_260906567.1">
    <property type="nucleotide sequence ID" value="NZ_JAOCZP010000009.1"/>
</dbReference>
<feature type="domain" description="Response regulatory" evidence="10">
    <location>
        <begin position="4"/>
        <end position="120"/>
    </location>
</feature>
<feature type="modified residue" description="4-aspartylphosphate" evidence="8">
    <location>
        <position position="55"/>
    </location>
</feature>
<evidence type="ECO:0000256" key="6">
    <source>
        <dbReference type="ARBA" id="ARBA00023159"/>
    </source>
</evidence>
<organism evidence="11 12">
    <name type="scientific">Chelativorans salis</name>
    <dbReference type="NCBI Taxonomy" id="2978478"/>
    <lineage>
        <taxon>Bacteria</taxon>
        <taxon>Pseudomonadati</taxon>
        <taxon>Pseudomonadota</taxon>
        <taxon>Alphaproteobacteria</taxon>
        <taxon>Hyphomicrobiales</taxon>
        <taxon>Phyllobacteriaceae</taxon>
        <taxon>Chelativorans</taxon>
    </lineage>
</organism>
<dbReference type="Gene3D" id="3.40.50.2300">
    <property type="match status" value="1"/>
</dbReference>
<comment type="caution">
    <text evidence="11">The sequence shown here is derived from an EMBL/GenBank/DDBJ whole genome shotgun (WGS) entry which is preliminary data.</text>
</comment>
<evidence type="ECO:0000256" key="1">
    <source>
        <dbReference type="ARBA" id="ARBA00022741"/>
    </source>
</evidence>
<dbReference type="SMART" id="SM00448">
    <property type="entry name" value="REC"/>
    <property type="match status" value="1"/>
</dbReference>
<accession>A0ABT2LTJ9</accession>
<dbReference type="InterPro" id="IPR002078">
    <property type="entry name" value="Sigma_54_int"/>
</dbReference>
<dbReference type="InterPro" id="IPR011006">
    <property type="entry name" value="CheY-like_superfamily"/>
</dbReference>
<keyword evidence="3" id="KW-0902">Two-component regulatory system</keyword>
<dbReference type="InterPro" id="IPR025944">
    <property type="entry name" value="Sigma_54_int_dom_CS"/>
</dbReference>
<gene>
    <name evidence="11" type="ORF">N5A92_22825</name>
</gene>
<dbReference type="Pfam" id="PF00158">
    <property type="entry name" value="Sigma54_activat"/>
    <property type="match status" value="1"/>
</dbReference>
<dbReference type="SUPFAM" id="SSF46689">
    <property type="entry name" value="Homeodomain-like"/>
    <property type="match status" value="1"/>
</dbReference>
<name>A0ABT2LTJ9_9HYPH</name>
<dbReference type="SMART" id="SM00382">
    <property type="entry name" value="AAA"/>
    <property type="match status" value="1"/>
</dbReference>
<dbReference type="PRINTS" id="PR01590">
    <property type="entry name" value="HTHFIS"/>
</dbReference>
<dbReference type="InterPro" id="IPR003593">
    <property type="entry name" value="AAA+_ATPase"/>
</dbReference>
<dbReference type="InterPro" id="IPR025943">
    <property type="entry name" value="Sigma_54_int_dom_ATP-bd_2"/>
</dbReference>
<proteinExistence type="predicted"/>
<evidence type="ECO:0000256" key="5">
    <source>
        <dbReference type="ARBA" id="ARBA00023125"/>
    </source>
</evidence>
<feature type="domain" description="Sigma-54 factor interaction" evidence="9">
    <location>
        <begin position="145"/>
        <end position="375"/>
    </location>
</feature>
<dbReference type="Pfam" id="PF02954">
    <property type="entry name" value="HTH_8"/>
    <property type="match status" value="1"/>
</dbReference>
<dbReference type="SUPFAM" id="SSF52172">
    <property type="entry name" value="CheY-like"/>
    <property type="match status" value="1"/>
</dbReference>
<dbReference type="InterPro" id="IPR058031">
    <property type="entry name" value="AAA_lid_NorR"/>
</dbReference>
<keyword evidence="8" id="KW-0597">Phosphoprotein</keyword>
<dbReference type="PROSITE" id="PS00676">
    <property type="entry name" value="SIGMA54_INTERACT_2"/>
    <property type="match status" value="1"/>
</dbReference>
<evidence type="ECO:0000256" key="4">
    <source>
        <dbReference type="ARBA" id="ARBA00023015"/>
    </source>
</evidence>
<dbReference type="InterPro" id="IPR001789">
    <property type="entry name" value="Sig_transdc_resp-reg_receiver"/>
</dbReference>
<evidence type="ECO:0000259" key="10">
    <source>
        <dbReference type="PROSITE" id="PS50110"/>
    </source>
</evidence>
<evidence type="ECO:0000256" key="8">
    <source>
        <dbReference type="PROSITE-ProRule" id="PRU00169"/>
    </source>
</evidence>
<dbReference type="PROSITE" id="PS50110">
    <property type="entry name" value="RESPONSE_REGULATORY"/>
    <property type="match status" value="1"/>
</dbReference>
<dbReference type="CDD" id="cd00009">
    <property type="entry name" value="AAA"/>
    <property type="match status" value="1"/>
</dbReference>
<dbReference type="EMBL" id="JAOCZP010000009">
    <property type="protein sequence ID" value="MCT7377861.1"/>
    <property type="molecule type" value="Genomic_DNA"/>
</dbReference>
<dbReference type="PANTHER" id="PTHR32071">
    <property type="entry name" value="TRANSCRIPTIONAL REGULATORY PROTEIN"/>
    <property type="match status" value="1"/>
</dbReference>
<keyword evidence="1" id="KW-0547">Nucleotide-binding</keyword>
<keyword evidence="4" id="KW-0805">Transcription regulation</keyword>
<evidence type="ECO:0000313" key="12">
    <source>
        <dbReference type="Proteomes" id="UP001320831"/>
    </source>
</evidence>
<keyword evidence="7" id="KW-0804">Transcription</keyword>
<dbReference type="PROSITE" id="PS50045">
    <property type="entry name" value="SIGMA54_INTERACT_4"/>
    <property type="match status" value="1"/>
</dbReference>
<evidence type="ECO:0000256" key="7">
    <source>
        <dbReference type="ARBA" id="ARBA00023163"/>
    </source>
</evidence>
<evidence type="ECO:0000313" key="11">
    <source>
        <dbReference type="EMBL" id="MCT7377861.1"/>
    </source>
</evidence>
<sequence>MGEELLIIEDDTMLGIDLKRHFERGGRSTRLVRRLRDAEPYVYGPGYEGLVVLSDLHLPDGNALDLLERAREEGDKREWIFLTGLGEAPDAERARRLGAFDFLTKPMDRDRLDRILAAAYRGARAQRRLADETQQRQGRYSPSAFIGRSKAAARVRDTLTRLCQVPLSGIVIVGETGSGKGLAARILHHSGPRAGGPLVEVNCAALPRELLESELFGHEAGAFTGAKGSHRGLMEQAHEGTLFLDEIGELHLDLQAKLLKALEDKAIRRLGGERLIPVDVQIITATNRNLRDLTAEKAFREDLYHRLGVFQLELPPLRARKEDLDALVEELIREFNAVSGKHVTRVPEAARERLAAYDWPGNVRELRNVMERSVLLSMGEELPTEWLQIRPGHAAPVAESGDSVRLPLDGSMSFDAMEKLIIEAALQRDGNNVMATARRLGMTRETLRYRMARHGLQRTASRA</sequence>
<dbReference type="Gene3D" id="1.10.8.60">
    <property type="match status" value="1"/>
</dbReference>
<protein>
    <submittedName>
        <fullName evidence="11">Sigma-54 dependent transcriptional regulator</fullName>
    </submittedName>
</protein>
<dbReference type="InterPro" id="IPR027417">
    <property type="entry name" value="P-loop_NTPase"/>
</dbReference>
<evidence type="ECO:0000256" key="2">
    <source>
        <dbReference type="ARBA" id="ARBA00022840"/>
    </source>
</evidence>
<dbReference type="PROSITE" id="PS00688">
    <property type="entry name" value="SIGMA54_INTERACT_3"/>
    <property type="match status" value="1"/>
</dbReference>
<dbReference type="Pfam" id="PF25601">
    <property type="entry name" value="AAA_lid_14"/>
    <property type="match status" value="1"/>
</dbReference>
<dbReference type="Gene3D" id="1.10.10.60">
    <property type="entry name" value="Homeodomain-like"/>
    <property type="match status" value="1"/>
</dbReference>
<evidence type="ECO:0000256" key="3">
    <source>
        <dbReference type="ARBA" id="ARBA00023012"/>
    </source>
</evidence>
<dbReference type="Proteomes" id="UP001320831">
    <property type="component" value="Unassembled WGS sequence"/>
</dbReference>
<dbReference type="Gene3D" id="3.40.50.300">
    <property type="entry name" value="P-loop containing nucleotide triphosphate hydrolases"/>
    <property type="match status" value="1"/>
</dbReference>
<dbReference type="CDD" id="cd00156">
    <property type="entry name" value="REC"/>
    <property type="match status" value="1"/>
</dbReference>
<evidence type="ECO:0000259" key="9">
    <source>
        <dbReference type="PROSITE" id="PS50045"/>
    </source>
</evidence>
<dbReference type="InterPro" id="IPR002197">
    <property type="entry name" value="HTH_Fis"/>
</dbReference>
<keyword evidence="12" id="KW-1185">Reference proteome</keyword>
<dbReference type="SUPFAM" id="SSF52540">
    <property type="entry name" value="P-loop containing nucleoside triphosphate hydrolases"/>
    <property type="match status" value="1"/>
</dbReference>
<keyword evidence="2" id="KW-0067">ATP-binding</keyword>
<dbReference type="PANTHER" id="PTHR32071:SF57">
    <property type="entry name" value="C4-DICARBOXYLATE TRANSPORT TRANSCRIPTIONAL REGULATORY PROTEIN DCTD"/>
    <property type="match status" value="1"/>
</dbReference>
<keyword evidence="6" id="KW-0010">Activator</keyword>
<keyword evidence="5" id="KW-0238">DNA-binding</keyword>
<dbReference type="InterPro" id="IPR009057">
    <property type="entry name" value="Homeodomain-like_sf"/>
</dbReference>
<dbReference type="Pfam" id="PF00072">
    <property type="entry name" value="Response_reg"/>
    <property type="match status" value="1"/>
</dbReference>
<reference evidence="11 12" key="1">
    <citation type="submission" date="2022-09" db="EMBL/GenBank/DDBJ databases">
        <title>Chelativorans salina sp. nov., a novel slightly halophilic bacterium isolated from a saline lake sediment enrichment.</title>
        <authorList>
            <person name="Gao L."/>
            <person name="Fang B.-Z."/>
            <person name="Li W.-J."/>
        </authorList>
    </citation>
    <scope>NUCLEOTIDE SEQUENCE [LARGE SCALE GENOMIC DNA]</scope>
    <source>
        <strain evidence="11 12">EGI FJ00035</strain>
    </source>
</reference>